<keyword evidence="4 7" id="KW-0812">Transmembrane</keyword>
<evidence type="ECO:0000256" key="7">
    <source>
        <dbReference type="SAM" id="Phobius"/>
    </source>
</evidence>
<feature type="transmembrane region" description="Helical" evidence="7">
    <location>
        <begin position="137"/>
        <end position="157"/>
    </location>
</feature>
<comment type="caution">
    <text evidence="8">The sequence shown here is derived from an EMBL/GenBank/DDBJ whole genome shotgun (WGS) entry which is preliminary data.</text>
</comment>
<reference evidence="9" key="1">
    <citation type="journal article" date="2019" name="Int. J. Syst. Evol. Microbiol.">
        <title>The Global Catalogue of Microorganisms (GCM) 10K type strain sequencing project: providing services to taxonomists for standard genome sequencing and annotation.</title>
        <authorList>
            <consortium name="The Broad Institute Genomics Platform"/>
            <consortium name="The Broad Institute Genome Sequencing Center for Infectious Disease"/>
            <person name="Wu L."/>
            <person name="Ma J."/>
        </authorList>
    </citation>
    <scope>NUCLEOTIDE SEQUENCE [LARGE SCALE GENOMIC DNA]</scope>
    <source>
        <strain evidence="9">CCM 7043</strain>
    </source>
</reference>
<keyword evidence="5 7" id="KW-1133">Transmembrane helix</keyword>
<comment type="similarity">
    <text evidence="2">Belongs to the DoxX family.</text>
</comment>
<evidence type="ECO:0000256" key="3">
    <source>
        <dbReference type="ARBA" id="ARBA00022475"/>
    </source>
</evidence>
<keyword evidence="9" id="KW-1185">Reference proteome</keyword>
<accession>A0ABW4VD82</accession>
<keyword evidence="3" id="KW-1003">Cell membrane</keyword>
<dbReference type="Pfam" id="PF07681">
    <property type="entry name" value="DoxX"/>
    <property type="match status" value="1"/>
</dbReference>
<evidence type="ECO:0000256" key="2">
    <source>
        <dbReference type="ARBA" id="ARBA00006679"/>
    </source>
</evidence>
<dbReference type="PANTHER" id="PTHR33452:SF1">
    <property type="entry name" value="INNER MEMBRANE PROTEIN YPHA-RELATED"/>
    <property type="match status" value="1"/>
</dbReference>
<dbReference type="RefSeq" id="WP_377200206.1">
    <property type="nucleotide sequence ID" value="NZ_JBHUHF010000001.1"/>
</dbReference>
<evidence type="ECO:0000256" key="6">
    <source>
        <dbReference type="ARBA" id="ARBA00023136"/>
    </source>
</evidence>
<organism evidence="8 9">
    <name type="scientific">Promicromonospora aerolata</name>
    <dbReference type="NCBI Taxonomy" id="195749"/>
    <lineage>
        <taxon>Bacteria</taxon>
        <taxon>Bacillati</taxon>
        <taxon>Actinomycetota</taxon>
        <taxon>Actinomycetes</taxon>
        <taxon>Micrococcales</taxon>
        <taxon>Promicromonosporaceae</taxon>
        <taxon>Promicromonospora</taxon>
    </lineage>
</organism>
<dbReference type="PANTHER" id="PTHR33452">
    <property type="entry name" value="OXIDOREDUCTASE CATD-RELATED"/>
    <property type="match status" value="1"/>
</dbReference>
<feature type="transmembrane region" description="Helical" evidence="7">
    <location>
        <begin position="106"/>
        <end position="125"/>
    </location>
</feature>
<evidence type="ECO:0000256" key="4">
    <source>
        <dbReference type="ARBA" id="ARBA00022692"/>
    </source>
</evidence>
<gene>
    <name evidence="8" type="ORF">ACFSL2_23785</name>
</gene>
<evidence type="ECO:0000256" key="5">
    <source>
        <dbReference type="ARBA" id="ARBA00022989"/>
    </source>
</evidence>
<name>A0ABW4VD82_9MICO</name>
<protein>
    <submittedName>
        <fullName evidence="8">DoxX family protein</fullName>
    </submittedName>
</protein>
<comment type="subcellular location">
    <subcellularLocation>
        <location evidence="1">Cell membrane</location>
        <topology evidence="1">Multi-pass membrane protein</topology>
    </subcellularLocation>
</comment>
<dbReference type="InterPro" id="IPR051907">
    <property type="entry name" value="DoxX-like_oxidoreductase"/>
</dbReference>
<proteinExistence type="inferred from homology"/>
<evidence type="ECO:0000313" key="9">
    <source>
        <dbReference type="Proteomes" id="UP001597338"/>
    </source>
</evidence>
<evidence type="ECO:0000313" key="8">
    <source>
        <dbReference type="EMBL" id="MFD2028529.1"/>
    </source>
</evidence>
<keyword evidence="6 7" id="KW-0472">Membrane</keyword>
<sequence>MDDVGLLLIRVVVGGLLAGHGVQKLFGWFGGGDPAETARQFGAMGYRGGRAMCVLAGLTELVAGLALATGTATAVAAAAVVGVMMNAAVAAHGSNGLWAQNGGYEYPLVTAVVATGIAVHGPGALSVDSVLRLPATGWAWGLGGAAVGVVAAIAVLASRERQIPSAQEGHEQAGMP</sequence>
<dbReference type="InterPro" id="IPR032808">
    <property type="entry name" value="DoxX"/>
</dbReference>
<evidence type="ECO:0000256" key="1">
    <source>
        <dbReference type="ARBA" id="ARBA00004651"/>
    </source>
</evidence>
<dbReference type="Proteomes" id="UP001597338">
    <property type="component" value="Unassembled WGS sequence"/>
</dbReference>
<dbReference type="EMBL" id="JBHUHF010000001">
    <property type="protein sequence ID" value="MFD2028529.1"/>
    <property type="molecule type" value="Genomic_DNA"/>
</dbReference>